<dbReference type="Gene3D" id="2.120.10.30">
    <property type="entry name" value="TolB, C-terminal domain"/>
    <property type="match status" value="2"/>
</dbReference>
<organism evidence="1">
    <name type="scientific">Magallana gigas</name>
    <name type="common">Pacific oyster</name>
    <name type="synonym">Crassostrea gigas</name>
    <dbReference type="NCBI Taxonomy" id="29159"/>
    <lineage>
        <taxon>Eukaryota</taxon>
        <taxon>Metazoa</taxon>
        <taxon>Spiralia</taxon>
        <taxon>Lophotrochozoa</taxon>
        <taxon>Mollusca</taxon>
        <taxon>Bivalvia</taxon>
        <taxon>Autobranchia</taxon>
        <taxon>Pteriomorphia</taxon>
        <taxon>Ostreida</taxon>
        <taxon>Ostreoidea</taxon>
        <taxon>Ostreidae</taxon>
        <taxon>Magallana</taxon>
    </lineage>
</organism>
<accession>K1S2E4</accession>
<dbReference type="HOGENOM" id="CLU_007742_5_0_1"/>
<dbReference type="SUPFAM" id="SSF101898">
    <property type="entry name" value="NHL repeat"/>
    <property type="match status" value="1"/>
</dbReference>
<evidence type="ECO:0000313" key="1">
    <source>
        <dbReference type="EMBL" id="EKC41481.1"/>
    </source>
</evidence>
<proteinExistence type="predicted"/>
<dbReference type="GO" id="GO:0000209">
    <property type="term" value="P:protein polyubiquitination"/>
    <property type="evidence" value="ECO:0007669"/>
    <property type="project" value="TreeGrafter"/>
</dbReference>
<dbReference type="InParanoid" id="K1S2E4"/>
<name>K1S2E4_MAGGI</name>
<dbReference type="PANTHER" id="PTHR24104">
    <property type="entry name" value="E3 UBIQUITIN-PROTEIN LIGASE NHLRC1-RELATED"/>
    <property type="match status" value="1"/>
</dbReference>
<sequence length="409" mass="46216">MFEEKELSENSKNITTAIDKHRENLLIEIETITQKLKSDLKEMDSKHLVVINKQKDEIKHIISEIEHNIAKLKILLNSNDVWCVSAYKSRNAEFRRLPPKLTVSLPSFTPQKINKEQLYQQFGSLSPGAESSPPDSPLIDVPQIITEIGTKYEKRINPLSSVSCLNDEEIWMCGVDKIMTLYDLQGKLVKSVKTKSGNCALDIAVTKSGDLVYSDDFDKTVNIVKKKQIQTVIRLQEWEPRSVCSTSSGDLLVVMVSDVDEQTKVVRYSGSTEKQSIQYNDEGQPLYSYDYTKYISENRNLDICVSDHAANAVVVVNQAGKLRFTYTGPPFTIKGPFDPRGITTDSQGRILTTGVNDDRIHILDQDGQFLRYIDNCHLQCPSSLCVDTRDNLFVAECETGKVKKIQYCT</sequence>
<dbReference type="EMBL" id="JH818025">
    <property type="protein sequence ID" value="EKC41481.1"/>
    <property type="molecule type" value="Genomic_DNA"/>
</dbReference>
<gene>
    <name evidence="1" type="ORF">CGI_10009417</name>
</gene>
<protein>
    <submittedName>
        <fullName evidence="1">Tripartite motif-containing protein 2</fullName>
    </submittedName>
</protein>
<dbReference type="GO" id="GO:0061630">
    <property type="term" value="F:ubiquitin protein ligase activity"/>
    <property type="evidence" value="ECO:0007669"/>
    <property type="project" value="TreeGrafter"/>
</dbReference>
<dbReference type="GO" id="GO:0043161">
    <property type="term" value="P:proteasome-mediated ubiquitin-dependent protein catabolic process"/>
    <property type="evidence" value="ECO:0007669"/>
    <property type="project" value="TreeGrafter"/>
</dbReference>
<dbReference type="GO" id="GO:0008270">
    <property type="term" value="F:zinc ion binding"/>
    <property type="evidence" value="ECO:0007669"/>
    <property type="project" value="UniProtKB-KW"/>
</dbReference>
<dbReference type="InterPro" id="IPR011042">
    <property type="entry name" value="6-blade_b-propeller_TolB-like"/>
</dbReference>
<dbReference type="PANTHER" id="PTHR24104:SF25">
    <property type="entry name" value="PROTEIN LIN-41"/>
    <property type="match status" value="1"/>
</dbReference>
<dbReference type="AlphaFoldDB" id="K1S2E4"/>
<reference evidence="1" key="1">
    <citation type="journal article" date="2012" name="Nature">
        <title>The oyster genome reveals stress adaptation and complexity of shell formation.</title>
        <authorList>
            <person name="Zhang G."/>
            <person name="Fang X."/>
            <person name="Guo X."/>
            <person name="Li L."/>
            <person name="Luo R."/>
            <person name="Xu F."/>
            <person name="Yang P."/>
            <person name="Zhang L."/>
            <person name="Wang X."/>
            <person name="Qi H."/>
            <person name="Xiong Z."/>
            <person name="Que H."/>
            <person name="Xie Y."/>
            <person name="Holland P.W."/>
            <person name="Paps J."/>
            <person name="Zhu Y."/>
            <person name="Wu F."/>
            <person name="Chen Y."/>
            <person name="Wang J."/>
            <person name="Peng C."/>
            <person name="Meng J."/>
            <person name="Yang L."/>
            <person name="Liu J."/>
            <person name="Wen B."/>
            <person name="Zhang N."/>
            <person name="Huang Z."/>
            <person name="Zhu Q."/>
            <person name="Feng Y."/>
            <person name="Mount A."/>
            <person name="Hedgecock D."/>
            <person name="Xu Z."/>
            <person name="Liu Y."/>
            <person name="Domazet-Loso T."/>
            <person name="Du Y."/>
            <person name="Sun X."/>
            <person name="Zhang S."/>
            <person name="Liu B."/>
            <person name="Cheng P."/>
            <person name="Jiang X."/>
            <person name="Li J."/>
            <person name="Fan D."/>
            <person name="Wang W."/>
            <person name="Fu W."/>
            <person name="Wang T."/>
            <person name="Wang B."/>
            <person name="Zhang J."/>
            <person name="Peng Z."/>
            <person name="Li Y."/>
            <person name="Li N."/>
            <person name="Wang J."/>
            <person name="Chen M."/>
            <person name="He Y."/>
            <person name="Tan F."/>
            <person name="Song X."/>
            <person name="Zheng Q."/>
            <person name="Huang R."/>
            <person name="Yang H."/>
            <person name="Du X."/>
            <person name="Chen L."/>
            <person name="Yang M."/>
            <person name="Gaffney P.M."/>
            <person name="Wang S."/>
            <person name="Luo L."/>
            <person name="She Z."/>
            <person name="Ming Y."/>
            <person name="Huang W."/>
            <person name="Zhang S."/>
            <person name="Huang B."/>
            <person name="Zhang Y."/>
            <person name="Qu T."/>
            <person name="Ni P."/>
            <person name="Miao G."/>
            <person name="Wang J."/>
            <person name="Wang Q."/>
            <person name="Steinberg C.E."/>
            <person name="Wang H."/>
            <person name="Li N."/>
            <person name="Qian L."/>
            <person name="Zhang G."/>
            <person name="Li Y."/>
            <person name="Yang H."/>
            <person name="Liu X."/>
            <person name="Wang J."/>
            <person name="Yin Y."/>
            <person name="Wang J."/>
        </authorList>
    </citation>
    <scope>NUCLEOTIDE SEQUENCE [LARGE SCALE GENOMIC DNA]</scope>
    <source>
        <strain evidence="1">05x7-T-G4-1.051#20</strain>
    </source>
</reference>
<dbReference type="InterPro" id="IPR050952">
    <property type="entry name" value="TRIM-NHL_E3_ligases"/>
</dbReference>